<feature type="region of interest" description="Disordered" evidence="3">
    <location>
        <begin position="953"/>
        <end position="1004"/>
    </location>
</feature>
<dbReference type="InterPro" id="IPR016024">
    <property type="entry name" value="ARM-type_fold"/>
</dbReference>
<evidence type="ECO:0000313" key="5">
    <source>
        <dbReference type="EMBL" id="ORX55802.1"/>
    </source>
</evidence>
<gene>
    <name evidence="5" type="ORF">DM01DRAFT_1335187</name>
</gene>
<dbReference type="InterPro" id="IPR035974">
    <property type="entry name" value="Rap/Ran-GAP_sf"/>
</dbReference>
<feature type="compositionally biased region" description="Polar residues" evidence="3">
    <location>
        <begin position="861"/>
        <end position="873"/>
    </location>
</feature>
<dbReference type="InterPro" id="IPR046859">
    <property type="entry name" value="RGPA/RALGAPB_N"/>
</dbReference>
<evidence type="ECO:0000256" key="1">
    <source>
        <dbReference type="ARBA" id="ARBA00022468"/>
    </source>
</evidence>
<feature type="region of interest" description="Disordered" evidence="3">
    <location>
        <begin position="736"/>
        <end position="761"/>
    </location>
</feature>
<dbReference type="OrthoDB" id="19311at2759"/>
<accession>A0A1X2GLP9</accession>
<dbReference type="Pfam" id="PF20412">
    <property type="entry name" value="RALGAPB_N"/>
    <property type="match status" value="1"/>
</dbReference>
<feature type="compositionally biased region" description="Low complexity" evidence="3">
    <location>
        <begin position="874"/>
        <end position="883"/>
    </location>
</feature>
<feature type="region of interest" description="Disordered" evidence="3">
    <location>
        <begin position="857"/>
        <end position="925"/>
    </location>
</feature>
<keyword evidence="6" id="KW-1185">Reference proteome</keyword>
<proteinExistence type="predicted"/>
<dbReference type="FunFam" id="3.40.50.11210:FF:000001">
    <property type="entry name" value="Ral GTPase-activating protein subunit alpha-1 isoform 1"/>
    <property type="match status" value="1"/>
</dbReference>
<evidence type="ECO:0000256" key="2">
    <source>
        <dbReference type="ARBA" id="ARBA00022553"/>
    </source>
</evidence>
<evidence type="ECO:0000256" key="3">
    <source>
        <dbReference type="SAM" id="MobiDB-lite"/>
    </source>
</evidence>
<dbReference type="GO" id="GO:0005737">
    <property type="term" value="C:cytoplasm"/>
    <property type="evidence" value="ECO:0007669"/>
    <property type="project" value="TreeGrafter"/>
</dbReference>
<feature type="region of interest" description="Disordered" evidence="3">
    <location>
        <begin position="1658"/>
        <end position="1694"/>
    </location>
</feature>
<feature type="region of interest" description="Disordered" evidence="3">
    <location>
        <begin position="1"/>
        <end position="30"/>
    </location>
</feature>
<protein>
    <recommendedName>
        <fullName evidence="4">Rap-GAP domain-containing protein</fullName>
    </recommendedName>
</protein>
<organism evidence="5 6">
    <name type="scientific">Hesseltinella vesiculosa</name>
    <dbReference type="NCBI Taxonomy" id="101127"/>
    <lineage>
        <taxon>Eukaryota</taxon>
        <taxon>Fungi</taxon>
        <taxon>Fungi incertae sedis</taxon>
        <taxon>Mucoromycota</taxon>
        <taxon>Mucoromycotina</taxon>
        <taxon>Mucoromycetes</taxon>
        <taxon>Mucorales</taxon>
        <taxon>Cunninghamellaceae</taxon>
        <taxon>Hesseltinella</taxon>
    </lineage>
</organism>
<evidence type="ECO:0000259" key="4">
    <source>
        <dbReference type="PROSITE" id="PS50085"/>
    </source>
</evidence>
<evidence type="ECO:0000313" key="6">
    <source>
        <dbReference type="Proteomes" id="UP000242146"/>
    </source>
</evidence>
<feature type="compositionally biased region" description="Polar residues" evidence="3">
    <location>
        <begin position="905"/>
        <end position="919"/>
    </location>
</feature>
<feature type="compositionally biased region" description="Polar residues" evidence="3">
    <location>
        <begin position="746"/>
        <end position="756"/>
    </location>
</feature>
<dbReference type="SUPFAM" id="SSF48371">
    <property type="entry name" value="ARM repeat"/>
    <property type="match status" value="1"/>
</dbReference>
<reference evidence="5 6" key="1">
    <citation type="submission" date="2016-07" db="EMBL/GenBank/DDBJ databases">
        <title>Pervasive Adenine N6-methylation of Active Genes in Fungi.</title>
        <authorList>
            <consortium name="DOE Joint Genome Institute"/>
            <person name="Mondo S.J."/>
            <person name="Dannebaum R.O."/>
            <person name="Kuo R.C."/>
            <person name="Labutti K."/>
            <person name="Haridas S."/>
            <person name="Kuo A."/>
            <person name="Salamov A."/>
            <person name="Ahrendt S.R."/>
            <person name="Lipzen A."/>
            <person name="Sullivan W."/>
            <person name="Andreopoulos W.B."/>
            <person name="Clum A."/>
            <person name="Lindquist E."/>
            <person name="Daum C."/>
            <person name="Ramamoorthy G.K."/>
            <person name="Gryganskyi A."/>
            <person name="Culley D."/>
            <person name="Magnuson J.K."/>
            <person name="James T.Y."/>
            <person name="O'Malley M.A."/>
            <person name="Stajich J.E."/>
            <person name="Spatafora J.W."/>
            <person name="Visel A."/>
            <person name="Grigoriev I.V."/>
        </authorList>
    </citation>
    <scope>NUCLEOTIDE SEQUENCE [LARGE SCALE GENOMIC DNA]</scope>
    <source>
        <strain evidence="5 6">NRRL 3301</strain>
    </source>
</reference>
<dbReference type="PROSITE" id="PS50085">
    <property type="entry name" value="RAPGAP"/>
    <property type="match status" value="1"/>
</dbReference>
<dbReference type="GO" id="GO:0005634">
    <property type="term" value="C:nucleus"/>
    <property type="evidence" value="ECO:0007669"/>
    <property type="project" value="InterPro"/>
</dbReference>
<feature type="compositionally biased region" description="Polar residues" evidence="3">
    <location>
        <begin position="1"/>
        <end position="27"/>
    </location>
</feature>
<feature type="compositionally biased region" description="Polar residues" evidence="3">
    <location>
        <begin position="981"/>
        <end position="996"/>
    </location>
</feature>
<dbReference type="SUPFAM" id="SSF111347">
    <property type="entry name" value="Rap/Ran-GAP"/>
    <property type="match status" value="1"/>
</dbReference>
<dbReference type="GO" id="GO:0005096">
    <property type="term" value="F:GTPase activator activity"/>
    <property type="evidence" value="ECO:0007669"/>
    <property type="project" value="UniProtKB-KW"/>
</dbReference>
<keyword evidence="1" id="KW-0343">GTPase activation</keyword>
<dbReference type="GO" id="GO:0051056">
    <property type="term" value="P:regulation of small GTPase mediated signal transduction"/>
    <property type="evidence" value="ECO:0007669"/>
    <property type="project" value="InterPro"/>
</dbReference>
<dbReference type="InterPro" id="IPR000331">
    <property type="entry name" value="Rap/Ran_GAP_dom"/>
</dbReference>
<sequence>MPTTTASTDHLPDASTQDFPLPSSSTAIKEDHPEKLRKKLKVFLDEKQKVKSRLQSLWSYLDAIDSFDQCRFTQEYYEQVFHVVHEACIQQIDKMKQRHERPQTWHAKEMVSLQKMLLLLRKIFLFVPEMMRNGWQRQNIATLLAHILDHGNHIRLRALGFHLLLLWLNDQVVEYPECMQLFANALSLDLFIMDDISASSEDPLQQETDNNPSTDDSSNLLTNALPFVKKLSDRHAEKLSGYGLVRNDRVKQANIHLQQSFIHGDDHDPLFPSPVPPTFHDSLVLFNIFITNLVRLASVAAGSPPPPDNYDYPEQCEPDEGIATGTGIDAATASAKFLFKIFRTYYMTKFVPHIASELQMEGATKTDSNQPVGFPRCPPSILRTVLRFLIGYCLDNNHSAQVYWPNLPAQATSSPATPILKSIVLSSHETREMLHDMIRQCMLLPTSNANYWDITRGALHIIGVWSLGNEDERPSFLRPPGATPGMIRSTSSTSLTKYHEKKPKPTPPLLPVASSHSLEDLPLSPPPQQKRHTPQPHQQSEANVFLRRYFTMIQLIFDQPSATVLDPEFDWDGLVNLYKDAINVYRSITVTRGGIEMEWESWECLLRCVMCIQKWIMAAPTQTSRIAMPALADDFVDYLCETVFYAFARARIAHSELWHELQQLLLAGLDRWQVLDQWTKIMYKITKVLSHKLYKVDYDVIYRTPSQFYLDKSGSVPNRLSGSFYDANAANATGVRRSRTRHLSIQDEQNNPSRAASSKIFGNRPISIGTSNVASVSEGELLDLPACQPHQHILDLASGFPLPPGVVEVPLPPAPSTMPNMLPLEEDKPTAPSNSISTGRKFGIKNIIPATSFSSSHTSSLLVPQNGPSASSVSTSGHLTHSSPTHHHPPLTRHGNDSVEKVQHTPLSPTRATSVSSAPGSRRGRRTVSIHQFDHLFQESGSKLLNFVHASASQSGASTPSHPSTTDAGASDLLGTHHDTPQPSTSKLNLGSNSSVAYKDDEGANTQKRKGLIIDWDRRSNGSTNLTLSSKSNRTSASTILAPTEMITMKITPADVNDKLPADLGIFRSSEFLNLHNLPWDGPGTQIIWMNLLCSLGNINKIESPQRHDLAMRCVVDIWDTLIWVRDNQPYRGLPTPALYDITSWLLQGTELPSGFNAGRSKAYGCLCRLVCRKTRAPQSKEFYAHFYRTILKGLTSDDSQIIQAIIQNCERLFTFSLPGAHILIPPFIHTIEKQLVVGGKAAKVPLSVRKSCITILGSLTSVSNQFSDVQLGVKTGDGQCTDTKQLKFSDVKIWLKNLFIQLVDVDPATTLCEEETEVHCMLLGATCSLIMDELLATKTPQRSLIQECITVLVSHLYWCNISVINAVVDCLVLISQIYNRTLDPEGDIIQEVLTRIIDALNVQLKFYKSNVRSGRGIIIAKLFTCILEWLMIIEPEILTDTELCQLVFDVIDEAMHFSAGGRAEKMLPHPPLIRKSSRAKKKEVPFKFLLTEKRPQVMQDPTPTDSSEVNQADQSCVNDAAEAVLLHLLHHFNNFPPPYGPATACSTIVGPGLSSSTDDKNDIEYRHFQYFSFNDTTIIAFVELPPTDTKPAETRIVIRDLTGRYAWDAHLEPPFCDSPLTFSPLDDGAKFEAAEDHLLEREQGFTLRPGLLVKKRDQSSHSSLTSSPDTLSSLLQDIGEDHPDCMSSSNVSMTSPSTLSSLQVGMLGRLSEQLNDFLTSECDNHQQRESDPRVWYAKLNAVQRRSSQTPAPTSSLLSTNFSAQKDFCPALPRDPEKTNVPFQQSRLLISHLGLLSYSQLKDGSFQMLNKTSALFRDLRGLDRKPGHETMKIGLMYVGADQEDEQSILHNNSGSAAYDAFVKSLGWEIDIAKHTGYLGGLERNLTNGNKATYFCSSTVEIIFHDVTKMPTDVNDPKQLKKKRHIGNDHVHIVWNEHNRDYHVGTIGGDFGNAQIVVTPLPDGLYSIHLHRDPKIPMFGPLFNQMTVSHATLGPMVRATAIAACRACVHTNTPSIISQRARDVKTITQRHKVATWSYEQFVERIFLPED</sequence>
<dbReference type="PANTHER" id="PTHR10063">
    <property type="entry name" value="TUBERIN"/>
    <property type="match status" value="1"/>
</dbReference>
<feature type="region of interest" description="Disordered" evidence="3">
    <location>
        <begin position="475"/>
        <end position="538"/>
    </location>
</feature>
<feature type="compositionally biased region" description="Polar residues" evidence="3">
    <location>
        <begin position="953"/>
        <end position="968"/>
    </location>
</feature>
<dbReference type="Gene3D" id="3.40.50.11210">
    <property type="entry name" value="Rap/Ran-GAP"/>
    <property type="match status" value="1"/>
</dbReference>
<name>A0A1X2GLP9_9FUNG</name>
<feature type="domain" description="Rap-GAP" evidence="4">
    <location>
        <begin position="1819"/>
        <end position="2028"/>
    </location>
</feature>
<dbReference type="Pfam" id="PF02145">
    <property type="entry name" value="Rap_GAP"/>
    <property type="match status" value="1"/>
</dbReference>
<dbReference type="EMBL" id="MCGT01000011">
    <property type="protein sequence ID" value="ORX55802.1"/>
    <property type="molecule type" value="Genomic_DNA"/>
</dbReference>
<dbReference type="Proteomes" id="UP000242146">
    <property type="component" value="Unassembled WGS sequence"/>
</dbReference>
<comment type="caution">
    <text evidence="5">The sequence shown here is derived from an EMBL/GenBank/DDBJ whole genome shotgun (WGS) entry which is preliminary data.</text>
</comment>
<dbReference type="InterPro" id="IPR027107">
    <property type="entry name" value="Tuberin/Ral-act_asu"/>
</dbReference>
<keyword evidence="2" id="KW-0597">Phosphoprotein</keyword>
<feature type="compositionally biased region" description="Low complexity" evidence="3">
    <location>
        <begin position="1661"/>
        <end position="1676"/>
    </location>
</feature>
<feature type="compositionally biased region" description="Basic and acidic residues" evidence="3">
    <location>
        <begin position="894"/>
        <end position="903"/>
    </location>
</feature>
<dbReference type="STRING" id="101127.A0A1X2GLP9"/>
<dbReference type="PANTHER" id="PTHR10063:SF11">
    <property type="entry name" value="RHO GTPASE-ACTIVATING PROTEIN CG5521-RELATED"/>
    <property type="match status" value="1"/>
</dbReference>